<sequence length="360" mass="40584">MLIKASLLKEKVVLKNVKINVCHSCESQCRACLSQCYEQGSDIDEGLEYPSLHFIPIGCRTCLAQCKACRASCGSSGHGDCGDCEARCQRCGEVCSHGQERVKRHQDLEKKEGVEQRDQGSKEQEGMDCQKMCQNDCARGTGTRCQECMDRCRRDRNQGQEQPNLIPLGSCRKCMTFCNLCQVQCQGSQVGNRNCDRCHERCSQCNEMRGPEKREKRNSHLVCDLKCQNFCNQKGQEQKCKECLESCQQQGGWQHGKGQGNHGAQEGQREADCPSKCLQFCSSRKTTQQCQECMESCHVEGYQEGQEHENEGKENRDCQQQCMKVCKKYPGSQMCENCLNGCQQGGEHQMGHGDHVEHNT</sequence>
<reference evidence="2" key="1">
    <citation type="submission" date="2022-11" db="UniProtKB">
        <authorList>
            <consortium name="WormBaseParasite"/>
        </authorList>
    </citation>
    <scope>IDENTIFICATION</scope>
</reference>
<name>A0A914C5W5_9BILA</name>
<evidence type="ECO:0000313" key="2">
    <source>
        <dbReference type="WBParaSite" id="ACRNAN_Path_373.g1419.t1"/>
    </source>
</evidence>
<proteinExistence type="predicted"/>
<dbReference type="Proteomes" id="UP000887540">
    <property type="component" value="Unplaced"/>
</dbReference>
<accession>A0A914C5W5</accession>
<protein>
    <submittedName>
        <fullName evidence="2">Uncharacterized protein</fullName>
    </submittedName>
</protein>
<keyword evidence="1" id="KW-1185">Reference proteome</keyword>
<organism evidence="1 2">
    <name type="scientific">Acrobeloides nanus</name>
    <dbReference type="NCBI Taxonomy" id="290746"/>
    <lineage>
        <taxon>Eukaryota</taxon>
        <taxon>Metazoa</taxon>
        <taxon>Ecdysozoa</taxon>
        <taxon>Nematoda</taxon>
        <taxon>Chromadorea</taxon>
        <taxon>Rhabditida</taxon>
        <taxon>Tylenchina</taxon>
        <taxon>Cephalobomorpha</taxon>
        <taxon>Cephaloboidea</taxon>
        <taxon>Cephalobidae</taxon>
        <taxon>Acrobeloides</taxon>
    </lineage>
</organism>
<evidence type="ECO:0000313" key="1">
    <source>
        <dbReference type="Proteomes" id="UP000887540"/>
    </source>
</evidence>
<dbReference type="WBParaSite" id="ACRNAN_Path_373.g1419.t1">
    <property type="protein sequence ID" value="ACRNAN_Path_373.g1419.t1"/>
    <property type="gene ID" value="ACRNAN_Path_373.g1419"/>
</dbReference>
<dbReference type="AlphaFoldDB" id="A0A914C5W5"/>